<accession>A0A1Z1WF56</accession>
<proteinExistence type="inferred from homology"/>
<keyword evidence="2" id="KW-0560">Oxidoreductase</keyword>
<dbReference type="GO" id="GO:0046872">
    <property type="term" value="F:metal ion binding"/>
    <property type="evidence" value="ECO:0007669"/>
    <property type="project" value="InterPro"/>
</dbReference>
<dbReference type="Pfam" id="PF00465">
    <property type="entry name" value="Fe-ADH"/>
    <property type="match status" value="1"/>
</dbReference>
<dbReference type="KEGG" id="salf:SMD44_04428"/>
<dbReference type="Proteomes" id="UP000195880">
    <property type="component" value="Chromosome"/>
</dbReference>
<reference evidence="4 5" key="1">
    <citation type="submission" date="2017-05" db="EMBL/GenBank/DDBJ databases">
        <title>Streptomyces alboflavus Genome sequencing and assembly.</title>
        <authorList>
            <person name="Wang Y."/>
            <person name="Du B."/>
            <person name="Ding Y."/>
            <person name="Liu H."/>
            <person name="Hou Q."/>
            <person name="Liu K."/>
            <person name="Wang C."/>
            <person name="Yao L."/>
        </authorList>
    </citation>
    <scope>NUCLEOTIDE SEQUENCE [LARGE SCALE GENOMIC DNA]</scope>
    <source>
        <strain evidence="4 5">MDJK44</strain>
    </source>
</reference>
<evidence type="ECO:0000256" key="1">
    <source>
        <dbReference type="ARBA" id="ARBA00007358"/>
    </source>
</evidence>
<dbReference type="eggNOG" id="COG1454">
    <property type="taxonomic scope" value="Bacteria"/>
</dbReference>
<gene>
    <name evidence="4" type="ORF">SMD44_04428</name>
</gene>
<evidence type="ECO:0000259" key="3">
    <source>
        <dbReference type="Pfam" id="PF00465"/>
    </source>
</evidence>
<sequence>MTTAVGAAARPAGPPAVWQRATRVHVGQGAIAEALAAERPGRALLVVDARQPELPHTIGRLARATHSELVHVDPTDCDLETSVRLAERLGGADWVVAAGGGSVLDTVALARLFAAAPDTVARIRLGGGRPGLVRGPAPSELGPYPRLLAVPTTVGTAAEVSAAATVLVGGHRKLVMHPQLAADVAALDPAATRTLSPAALREGALEAILRLCNGYLPRPGHRFPPTADAEARDLLRDLAHTTGSGGSALDVAVLSARTVLGFAAVGRDSFAGKVWYLANELSAVAGVRKMPATVALVPVVWSRVLDGDTRLGDADRLRAAWTALRTGLPELPLDPVRGLRHLAGAWGVGGPLPPVDPEALAARAVRAWGAGLPMLDGFSTHDIAGLYAEALQGAPQ</sequence>
<dbReference type="InterPro" id="IPR039697">
    <property type="entry name" value="Alcohol_dehydrogenase_Fe"/>
</dbReference>
<comment type="similarity">
    <text evidence="1">Belongs to the iron-containing alcohol dehydrogenase family.</text>
</comment>
<organism evidence="4 5">
    <name type="scientific">Streptomyces alboflavus</name>
    <dbReference type="NCBI Taxonomy" id="67267"/>
    <lineage>
        <taxon>Bacteria</taxon>
        <taxon>Bacillati</taxon>
        <taxon>Actinomycetota</taxon>
        <taxon>Actinomycetes</taxon>
        <taxon>Kitasatosporales</taxon>
        <taxon>Streptomycetaceae</taxon>
        <taxon>Streptomyces</taxon>
    </lineage>
</organism>
<dbReference type="OrthoDB" id="323926at2"/>
<dbReference type="STRING" id="67267.GCA_000716675_04310"/>
<dbReference type="SUPFAM" id="SSF56796">
    <property type="entry name" value="Dehydroquinate synthase-like"/>
    <property type="match status" value="1"/>
</dbReference>
<dbReference type="PANTHER" id="PTHR11496:SF102">
    <property type="entry name" value="ALCOHOL DEHYDROGENASE 4"/>
    <property type="match status" value="1"/>
</dbReference>
<dbReference type="RefSeq" id="WP_087885012.1">
    <property type="nucleotide sequence ID" value="NZ_CP021748.1"/>
</dbReference>
<dbReference type="PANTHER" id="PTHR11496">
    <property type="entry name" value="ALCOHOL DEHYDROGENASE"/>
    <property type="match status" value="1"/>
</dbReference>
<dbReference type="GO" id="GO:0004022">
    <property type="term" value="F:alcohol dehydrogenase (NAD+) activity"/>
    <property type="evidence" value="ECO:0007669"/>
    <property type="project" value="TreeGrafter"/>
</dbReference>
<dbReference type="EMBL" id="CP021748">
    <property type="protein sequence ID" value="ARX84970.1"/>
    <property type="molecule type" value="Genomic_DNA"/>
</dbReference>
<dbReference type="Gene3D" id="3.40.50.1970">
    <property type="match status" value="1"/>
</dbReference>
<evidence type="ECO:0000313" key="4">
    <source>
        <dbReference type="EMBL" id="ARX84970.1"/>
    </source>
</evidence>
<dbReference type="InterPro" id="IPR001670">
    <property type="entry name" value="ADH_Fe/GldA"/>
</dbReference>
<keyword evidence="5" id="KW-1185">Reference proteome</keyword>
<dbReference type="AlphaFoldDB" id="A0A1Z1WF56"/>
<name>A0A1Z1WF56_9ACTN</name>
<evidence type="ECO:0000256" key="2">
    <source>
        <dbReference type="ARBA" id="ARBA00023002"/>
    </source>
</evidence>
<evidence type="ECO:0000313" key="5">
    <source>
        <dbReference type="Proteomes" id="UP000195880"/>
    </source>
</evidence>
<feature type="domain" description="Alcohol dehydrogenase iron-type/glycerol dehydrogenase GldA" evidence="3">
    <location>
        <begin position="22"/>
        <end position="189"/>
    </location>
</feature>
<protein>
    <recommendedName>
        <fullName evidence="3">Alcohol dehydrogenase iron-type/glycerol dehydrogenase GldA domain-containing protein</fullName>
    </recommendedName>
</protein>